<dbReference type="AlphaFoldDB" id="A0A7S7SJA0"/>
<dbReference type="Proteomes" id="UP000593892">
    <property type="component" value="Chromosome"/>
</dbReference>
<feature type="domain" description="Glycosyl transferase family 1" evidence="1">
    <location>
        <begin position="184"/>
        <end position="357"/>
    </location>
</feature>
<evidence type="ECO:0000259" key="1">
    <source>
        <dbReference type="Pfam" id="PF00534"/>
    </source>
</evidence>
<keyword evidence="2" id="KW-0808">Transferase</keyword>
<dbReference type="PANTHER" id="PTHR12526">
    <property type="entry name" value="GLYCOSYLTRANSFERASE"/>
    <property type="match status" value="1"/>
</dbReference>
<dbReference type="RefSeq" id="WP_194447925.1">
    <property type="nucleotide sequence ID" value="NZ_CP063849.1"/>
</dbReference>
<accession>A0A7S7SJA0</accession>
<evidence type="ECO:0000313" key="3">
    <source>
        <dbReference type="Proteomes" id="UP000593892"/>
    </source>
</evidence>
<proteinExistence type="predicted"/>
<evidence type="ECO:0000313" key="2">
    <source>
        <dbReference type="EMBL" id="QOY86256.1"/>
    </source>
</evidence>
<gene>
    <name evidence="2" type="ORF">IRI77_26065</name>
</gene>
<dbReference type="GO" id="GO:0016757">
    <property type="term" value="F:glycosyltransferase activity"/>
    <property type="evidence" value="ECO:0007669"/>
    <property type="project" value="InterPro"/>
</dbReference>
<dbReference type="InterPro" id="IPR001296">
    <property type="entry name" value="Glyco_trans_1"/>
</dbReference>
<dbReference type="EMBL" id="CP063849">
    <property type="protein sequence ID" value="QOY86256.1"/>
    <property type="molecule type" value="Genomic_DNA"/>
</dbReference>
<sequence length="385" mass="42685">MTSLRLTFITNFIPHYRVETFRLLAQRYQTRFVLFSDGREKNWLQENGTASGHFQYTYLKGFRFGGVRIAPGLIPIAWLDNSDVTVKCLNGKFALPVVALACMARRHPFIIWTGDWSVLDTRLSRLFAKLNNAVCRHADAVVTYGEHVSRYLIANGVPSENIITSQHAVTNAFYSRPVSLQEVEELRSSLQIPDDARIVLSVGRLVEIKGLQYLIRGFAEAATARNLILVLVGTGPEREQIEALAKELKIAERVRFAGYMSPYDTVRYYAAATVFVIASVTSHGWKESWGLVVNEAFNQGVPVIATNAVGAADGGLVRDGENGFIVPERDAHAIAAAVSRVVDDQALRGKLSANARSRIATWGQEQMVDAFSAAIERVTQKRRGV</sequence>
<keyword evidence="3" id="KW-1185">Reference proteome</keyword>
<dbReference type="Pfam" id="PF00534">
    <property type="entry name" value="Glycos_transf_1"/>
    <property type="match status" value="1"/>
</dbReference>
<dbReference type="Gene3D" id="3.40.50.2000">
    <property type="entry name" value="Glycogen Phosphorylase B"/>
    <property type="match status" value="2"/>
</dbReference>
<dbReference type="SUPFAM" id="SSF53756">
    <property type="entry name" value="UDP-Glycosyltransferase/glycogen phosphorylase"/>
    <property type="match status" value="1"/>
</dbReference>
<name>A0A7S7SJA0_PALFE</name>
<protein>
    <submittedName>
        <fullName evidence="2">Glycosyltransferase family 4 protein</fullName>
    </submittedName>
</protein>
<reference evidence="2 3" key="1">
    <citation type="submission" date="2020-10" db="EMBL/GenBank/DDBJ databases">
        <title>Complete genome sequence of Paludibaculum fermentans P105T, a facultatively anaerobic acidobacterium capable of dissimilatory Fe(III) reduction.</title>
        <authorList>
            <person name="Dedysh S.N."/>
            <person name="Beletsky A.V."/>
            <person name="Kulichevskaya I.S."/>
            <person name="Mardanov A.V."/>
            <person name="Ravin N.V."/>
        </authorList>
    </citation>
    <scope>NUCLEOTIDE SEQUENCE [LARGE SCALE GENOMIC DNA]</scope>
    <source>
        <strain evidence="2 3">P105</strain>
    </source>
</reference>
<dbReference type="CDD" id="cd03801">
    <property type="entry name" value="GT4_PimA-like"/>
    <property type="match status" value="1"/>
</dbReference>
<organism evidence="2 3">
    <name type="scientific">Paludibaculum fermentans</name>
    <dbReference type="NCBI Taxonomy" id="1473598"/>
    <lineage>
        <taxon>Bacteria</taxon>
        <taxon>Pseudomonadati</taxon>
        <taxon>Acidobacteriota</taxon>
        <taxon>Terriglobia</taxon>
        <taxon>Bryobacterales</taxon>
        <taxon>Bryobacteraceae</taxon>
        <taxon>Paludibaculum</taxon>
    </lineage>
</organism>
<dbReference type="KEGG" id="pfer:IRI77_26065"/>